<sequence length="89" mass="10555">MEYIFLCISVSNGLYIITKMRGRYNCDSIKDMINLTFIWADLFIILNNFLIQNLNFLLESCFNKSKENCLNQNLRAFFNSAYIFLAQKF</sequence>
<reference evidence="1" key="1">
    <citation type="journal article" date="2022" name="Front. Genet.">
        <title>Chromosome-Scale Assembly of the Dendrobium nobile Genome Provides Insights Into the Molecular Mechanism of the Biosynthesis of the Medicinal Active Ingredient of Dendrobium.</title>
        <authorList>
            <person name="Xu Q."/>
            <person name="Niu S.-C."/>
            <person name="Li K.-L."/>
            <person name="Zheng P.-J."/>
            <person name="Zhang X.-J."/>
            <person name="Jia Y."/>
            <person name="Liu Y."/>
            <person name="Niu Y.-X."/>
            <person name="Yu L.-H."/>
            <person name="Chen D.-F."/>
            <person name="Zhang G.-Q."/>
        </authorList>
    </citation>
    <scope>NUCLEOTIDE SEQUENCE</scope>
    <source>
        <tissue evidence="1">Leaf</tissue>
    </source>
</reference>
<keyword evidence="2" id="KW-1185">Reference proteome</keyword>
<protein>
    <submittedName>
        <fullName evidence="1">Uncharacterized protein</fullName>
    </submittedName>
</protein>
<accession>A0A8T3B4D4</accession>
<dbReference type="Proteomes" id="UP000829196">
    <property type="component" value="Unassembled WGS sequence"/>
</dbReference>
<dbReference type="AlphaFoldDB" id="A0A8T3B4D4"/>
<proteinExistence type="predicted"/>
<gene>
    <name evidence="1" type="ORF">KFK09_014457</name>
</gene>
<organism evidence="1 2">
    <name type="scientific">Dendrobium nobile</name>
    <name type="common">Orchid</name>
    <dbReference type="NCBI Taxonomy" id="94219"/>
    <lineage>
        <taxon>Eukaryota</taxon>
        <taxon>Viridiplantae</taxon>
        <taxon>Streptophyta</taxon>
        <taxon>Embryophyta</taxon>
        <taxon>Tracheophyta</taxon>
        <taxon>Spermatophyta</taxon>
        <taxon>Magnoliopsida</taxon>
        <taxon>Liliopsida</taxon>
        <taxon>Asparagales</taxon>
        <taxon>Orchidaceae</taxon>
        <taxon>Epidendroideae</taxon>
        <taxon>Malaxideae</taxon>
        <taxon>Dendrobiinae</taxon>
        <taxon>Dendrobium</taxon>
    </lineage>
</organism>
<comment type="caution">
    <text evidence="1">The sequence shown here is derived from an EMBL/GenBank/DDBJ whole genome shotgun (WGS) entry which is preliminary data.</text>
</comment>
<dbReference type="EMBL" id="JAGYWB010000011">
    <property type="protein sequence ID" value="KAI0503523.1"/>
    <property type="molecule type" value="Genomic_DNA"/>
</dbReference>
<dbReference type="SMR" id="A0A8T3B4D4"/>
<evidence type="ECO:0000313" key="2">
    <source>
        <dbReference type="Proteomes" id="UP000829196"/>
    </source>
</evidence>
<evidence type="ECO:0000313" key="1">
    <source>
        <dbReference type="EMBL" id="KAI0503523.1"/>
    </source>
</evidence>
<name>A0A8T3B4D4_DENNO</name>